<keyword evidence="3 4" id="KW-0687">Ribonucleoprotein</keyword>
<dbReference type="AlphaFoldDB" id="K1XW99"/>
<organism evidence="8">
    <name type="scientific">uncultured bacterium</name>
    <name type="common">gcode 4</name>
    <dbReference type="NCBI Taxonomy" id="1234023"/>
    <lineage>
        <taxon>Bacteria</taxon>
        <taxon>environmental samples</taxon>
    </lineage>
</organism>
<protein>
    <recommendedName>
        <fullName evidence="4">Large ribosomal subunit protein uL15</fullName>
    </recommendedName>
</protein>
<dbReference type="PANTHER" id="PTHR12934">
    <property type="entry name" value="50S RIBOSOMAL PROTEIN L15"/>
    <property type="match status" value="1"/>
</dbReference>
<comment type="similarity">
    <text evidence="1 4 5">Belongs to the universal ribosomal protein uL15 family.</text>
</comment>
<dbReference type="InterPro" id="IPR005749">
    <property type="entry name" value="Ribosomal_uL15_bac-type"/>
</dbReference>
<comment type="caution">
    <text evidence="8">The sequence shown here is derived from an EMBL/GenBank/DDBJ whole genome shotgun (WGS) entry which is preliminary data.</text>
</comment>
<comment type="subunit">
    <text evidence="4">Part of the 50S ribosomal subunit.</text>
</comment>
<dbReference type="PROSITE" id="PS00475">
    <property type="entry name" value="RIBOSOMAL_L15"/>
    <property type="match status" value="1"/>
</dbReference>
<dbReference type="SUPFAM" id="SSF52080">
    <property type="entry name" value="Ribosomal proteins L15p and L18e"/>
    <property type="match status" value="1"/>
</dbReference>
<keyword evidence="4" id="KW-0694">RNA-binding</keyword>
<feature type="domain" description="Large ribosomal subunit protein uL15/eL18" evidence="7">
    <location>
        <begin position="79"/>
        <end position="149"/>
    </location>
</feature>
<evidence type="ECO:0000313" key="8">
    <source>
        <dbReference type="EMBL" id="EKD29532.1"/>
    </source>
</evidence>
<keyword evidence="4" id="KW-0699">rRNA-binding</keyword>
<comment type="function">
    <text evidence="4">Binds to the 23S rRNA.</text>
</comment>
<dbReference type="InterPro" id="IPR021131">
    <property type="entry name" value="Ribosomal_uL15/eL18"/>
</dbReference>
<feature type="region of interest" description="Disordered" evidence="6">
    <location>
        <begin position="1"/>
        <end position="40"/>
    </location>
</feature>
<evidence type="ECO:0000256" key="4">
    <source>
        <dbReference type="HAMAP-Rule" id="MF_01341"/>
    </source>
</evidence>
<sequence length="151" mass="16147">MLSHNTIKATPGSAKARMRVGRGNGSGKGTFAGRGCKGQNARTGGGKVKAVFEWGQSPLFRRMPKKRGFTAFDTVPFAPINVSQLQKLADAGITTIDNEVLFEKGIIRKKDALLKLLGNGEITQKVSIRIHRASKQAQDKVTAAGGTVELL</sequence>
<evidence type="ECO:0000256" key="5">
    <source>
        <dbReference type="RuleBase" id="RU003888"/>
    </source>
</evidence>
<evidence type="ECO:0000256" key="2">
    <source>
        <dbReference type="ARBA" id="ARBA00022980"/>
    </source>
</evidence>
<reference evidence="8" key="1">
    <citation type="journal article" date="2012" name="Science">
        <title>Fermentation, hydrogen, and sulfur metabolism in multiple uncultivated bacterial phyla.</title>
        <authorList>
            <person name="Wrighton K.C."/>
            <person name="Thomas B.C."/>
            <person name="Sharon I."/>
            <person name="Miller C.S."/>
            <person name="Castelle C.J."/>
            <person name="VerBerkmoes N.C."/>
            <person name="Wilkins M.J."/>
            <person name="Hettich R.L."/>
            <person name="Lipton M.S."/>
            <person name="Williams K.H."/>
            <person name="Long P.E."/>
            <person name="Banfield J.F."/>
        </authorList>
    </citation>
    <scope>NUCLEOTIDE SEQUENCE [LARGE SCALE GENOMIC DNA]</scope>
</reference>
<dbReference type="InterPro" id="IPR001196">
    <property type="entry name" value="Ribosomal_uL15_CS"/>
</dbReference>
<evidence type="ECO:0000256" key="3">
    <source>
        <dbReference type="ARBA" id="ARBA00023274"/>
    </source>
</evidence>
<dbReference type="NCBIfam" id="TIGR01071">
    <property type="entry name" value="rplO_bact"/>
    <property type="match status" value="1"/>
</dbReference>
<dbReference type="GO" id="GO:0019843">
    <property type="term" value="F:rRNA binding"/>
    <property type="evidence" value="ECO:0007669"/>
    <property type="project" value="UniProtKB-UniRule"/>
</dbReference>
<dbReference type="EMBL" id="AMFJ01034367">
    <property type="protein sequence ID" value="EKD29532.1"/>
    <property type="molecule type" value="Genomic_DNA"/>
</dbReference>
<dbReference type="GO" id="GO:0003735">
    <property type="term" value="F:structural constituent of ribosome"/>
    <property type="evidence" value="ECO:0007669"/>
    <property type="project" value="InterPro"/>
</dbReference>
<evidence type="ECO:0000256" key="6">
    <source>
        <dbReference type="SAM" id="MobiDB-lite"/>
    </source>
</evidence>
<dbReference type="GO" id="GO:0006412">
    <property type="term" value="P:translation"/>
    <property type="evidence" value="ECO:0007669"/>
    <property type="project" value="UniProtKB-UniRule"/>
</dbReference>
<feature type="compositionally biased region" description="Gly residues" evidence="6">
    <location>
        <begin position="22"/>
        <end position="36"/>
    </location>
</feature>
<dbReference type="HAMAP" id="MF_01341">
    <property type="entry name" value="Ribosomal_uL15"/>
    <property type="match status" value="1"/>
</dbReference>
<dbReference type="Gene3D" id="3.100.10.10">
    <property type="match status" value="1"/>
</dbReference>
<evidence type="ECO:0000259" key="7">
    <source>
        <dbReference type="Pfam" id="PF00828"/>
    </source>
</evidence>
<dbReference type="GO" id="GO:0022625">
    <property type="term" value="C:cytosolic large ribosomal subunit"/>
    <property type="evidence" value="ECO:0007669"/>
    <property type="project" value="TreeGrafter"/>
</dbReference>
<dbReference type="InterPro" id="IPR030878">
    <property type="entry name" value="Ribosomal_uL15"/>
</dbReference>
<dbReference type="Pfam" id="PF00828">
    <property type="entry name" value="Ribosomal_L27A"/>
    <property type="match status" value="1"/>
</dbReference>
<keyword evidence="2 4" id="KW-0689">Ribosomal protein</keyword>
<name>K1XW99_9BACT</name>
<dbReference type="InterPro" id="IPR036227">
    <property type="entry name" value="Ribosomal_uL15/eL18_sf"/>
</dbReference>
<evidence type="ECO:0000256" key="1">
    <source>
        <dbReference type="ARBA" id="ARBA00007320"/>
    </source>
</evidence>
<dbReference type="PANTHER" id="PTHR12934:SF11">
    <property type="entry name" value="LARGE RIBOSOMAL SUBUNIT PROTEIN UL15M"/>
    <property type="match status" value="1"/>
</dbReference>
<proteinExistence type="inferred from homology"/>
<gene>
    <name evidence="4" type="primary">rplO</name>
    <name evidence="8" type="ORF">ACD_78C00367G0007</name>
</gene>
<accession>K1XW99</accession>